<organism evidence="2 3">
    <name type="scientific">Araneus ventricosus</name>
    <name type="common">Orbweaver spider</name>
    <name type="synonym">Epeira ventricosa</name>
    <dbReference type="NCBI Taxonomy" id="182803"/>
    <lineage>
        <taxon>Eukaryota</taxon>
        <taxon>Metazoa</taxon>
        <taxon>Ecdysozoa</taxon>
        <taxon>Arthropoda</taxon>
        <taxon>Chelicerata</taxon>
        <taxon>Arachnida</taxon>
        <taxon>Araneae</taxon>
        <taxon>Araneomorphae</taxon>
        <taxon>Entelegynae</taxon>
        <taxon>Araneoidea</taxon>
        <taxon>Araneidae</taxon>
        <taxon>Araneus</taxon>
    </lineage>
</organism>
<keyword evidence="1" id="KW-1133">Transmembrane helix</keyword>
<keyword evidence="1" id="KW-0472">Membrane</keyword>
<protein>
    <submittedName>
        <fullName evidence="2">Uncharacterized protein</fullName>
    </submittedName>
</protein>
<dbReference type="OrthoDB" id="6464136at2759"/>
<evidence type="ECO:0000313" key="3">
    <source>
        <dbReference type="Proteomes" id="UP000499080"/>
    </source>
</evidence>
<keyword evidence="1" id="KW-0812">Transmembrane</keyword>
<dbReference type="AlphaFoldDB" id="A0A4Y2GHI2"/>
<proteinExistence type="predicted"/>
<gene>
    <name evidence="2" type="ORF">AVEN_16740_1</name>
</gene>
<evidence type="ECO:0000313" key="2">
    <source>
        <dbReference type="EMBL" id="GBM52627.1"/>
    </source>
</evidence>
<reference evidence="2 3" key="1">
    <citation type="journal article" date="2019" name="Sci. Rep.">
        <title>Orb-weaving spider Araneus ventricosus genome elucidates the spidroin gene catalogue.</title>
        <authorList>
            <person name="Kono N."/>
            <person name="Nakamura H."/>
            <person name="Ohtoshi R."/>
            <person name="Moran D.A.P."/>
            <person name="Shinohara A."/>
            <person name="Yoshida Y."/>
            <person name="Fujiwara M."/>
            <person name="Mori M."/>
            <person name="Tomita M."/>
            <person name="Arakawa K."/>
        </authorList>
    </citation>
    <scope>NUCLEOTIDE SEQUENCE [LARGE SCALE GENOMIC DNA]</scope>
</reference>
<feature type="transmembrane region" description="Helical" evidence="1">
    <location>
        <begin position="26"/>
        <end position="46"/>
    </location>
</feature>
<evidence type="ECO:0000256" key="1">
    <source>
        <dbReference type="SAM" id="Phobius"/>
    </source>
</evidence>
<comment type="caution">
    <text evidence="2">The sequence shown here is derived from an EMBL/GenBank/DDBJ whole genome shotgun (WGS) entry which is preliminary data.</text>
</comment>
<sequence>MDFLLFTVIFLQILFCAVEVAYFGEFLFILPISVHAVLGELVMYAFSLMMKESSQLDTGIEPCALEKPAALENSELKPNAAPLVRNPLVWSYCKRLGMDAKLVFPNGARIVLVNGVPFVNSKEVYMFCQALKLKADMLL</sequence>
<dbReference type="EMBL" id="BGPR01001385">
    <property type="protein sequence ID" value="GBM52627.1"/>
    <property type="molecule type" value="Genomic_DNA"/>
</dbReference>
<accession>A0A4Y2GHI2</accession>
<dbReference type="Proteomes" id="UP000499080">
    <property type="component" value="Unassembled WGS sequence"/>
</dbReference>
<keyword evidence="3" id="KW-1185">Reference proteome</keyword>
<name>A0A4Y2GHI2_ARAVE</name>